<dbReference type="InterPro" id="IPR037159">
    <property type="entry name" value="RNA_POL_N_sf"/>
</dbReference>
<dbReference type="GO" id="GO:0034245">
    <property type="term" value="C:mitochondrial DNA-directed RNA polymerase complex"/>
    <property type="evidence" value="ECO:0007669"/>
    <property type="project" value="TreeGrafter"/>
</dbReference>
<organism evidence="11">
    <name type="scientific">Sarcoptes scabiei</name>
    <name type="common">Itch mite</name>
    <name type="synonym">Acarus scabiei</name>
    <dbReference type="NCBI Taxonomy" id="52283"/>
    <lineage>
        <taxon>Eukaryota</taxon>
        <taxon>Metazoa</taxon>
        <taxon>Ecdysozoa</taxon>
        <taxon>Arthropoda</taxon>
        <taxon>Chelicerata</taxon>
        <taxon>Arachnida</taxon>
        <taxon>Acari</taxon>
        <taxon>Acariformes</taxon>
        <taxon>Sarcoptiformes</taxon>
        <taxon>Astigmata</taxon>
        <taxon>Psoroptidia</taxon>
        <taxon>Sarcoptoidea</taxon>
        <taxon>Sarcoptidae</taxon>
        <taxon>Sarcoptinae</taxon>
        <taxon>Sarcoptes</taxon>
    </lineage>
</organism>
<dbReference type="PROSITE" id="PS00900">
    <property type="entry name" value="RNA_POL_PHAGE_1"/>
    <property type="match status" value="1"/>
</dbReference>
<dbReference type="GO" id="GO:0071897">
    <property type="term" value="P:DNA biosynthetic process"/>
    <property type="evidence" value="ECO:0007669"/>
    <property type="project" value="UniProtKB-ARBA"/>
</dbReference>
<name>A0A834R8X5_SARSC</name>
<dbReference type="SMART" id="SM01311">
    <property type="entry name" value="RPOL_N"/>
    <property type="match status" value="1"/>
</dbReference>
<dbReference type="Pfam" id="PF00940">
    <property type="entry name" value="RNA_pol"/>
    <property type="match status" value="1"/>
</dbReference>
<keyword evidence="7 9" id="KW-0804">Transcription</keyword>
<evidence type="ECO:0000256" key="5">
    <source>
        <dbReference type="ARBA" id="ARBA00022695"/>
    </source>
</evidence>
<keyword evidence="3 9" id="KW-0240">DNA-directed RNA polymerase</keyword>
<evidence type="ECO:0000256" key="1">
    <source>
        <dbReference type="ARBA" id="ARBA00009493"/>
    </source>
</evidence>
<evidence type="ECO:0000256" key="7">
    <source>
        <dbReference type="ARBA" id="ARBA00023163"/>
    </source>
</evidence>
<accession>A0A834R8X5</accession>
<keyword evidence="4 9" id="KW-0808">Transferase</keyword>
<reference evidence="12" key="3">
    <citation type="submission" date="2022-06" db="UniProtKB">
        <authorList>
            <consortium name="EnsemblMetazoa"/>
        </authorList>
    </citation>
    <scope>IDENTIFICATION</scope>
</reference>
<dbReference type="GO" id="GO:0006390">
    <property type="term" value="P:mitochondrial transcription"/>
    <property type="evidence" value="ECO:0007669"/>
    <property type="project" value="TreeGrafter"/>
</dbReference>
<gene>
    <name evidence="11" type="ORF">SSS_3400</name>
</gene>
<dbReference type="PROSITE" id="PS00489">
    <property type="entry name" value="RNA_POL_PHAGE_2"/>
    <property type="match status" value="1"/>
</dbReference>
<evidence type="ECO:0000256" key="9">
    <source>
        <dbReference type="RuleBase" id="RU003805"/>
    </source>
</evidence>
<sequence length="1156" mass="135343">MLCLRKSLLFKEIFQRSFRISLVKHYSAEANVFKIIDEIQHHKSKKSGKKKKELFEKNLSTKDTKLKKKLEKKSLSQNILKANSNVLLDNCESYDSLFNDRNNVECDSLERMFDEYNFNNVDTMIINEDENYGGEEYEIYDDNFVSKKNLQSFIHVCLYNDQLSEAHAFLMEFVGKFSNSLSSTDIASCCELLMKGMARKGRTENVIELLDFIRNNLNVKPSINAYESYLLSLCKQMKKLTPVSIENVFERMAEDEHNPNTLLERTNLNASEIKLIRKLFESNNIDFGFRSTQIDQNYGIELVDKILKEPQNYYNPFEGIDLSQMDEMIERQFQIEINSVFHLDPVEAKFRDNSLQQSNSYYQETLRKLEVRWTDLLSKGFSNYLNRLKQKHKRLNGIPFIHYMTIMETEIYVKAMLEEIQKCASFSEHYSPYSASLFEGLGRRIMQEYLTRSNLMDETYSDFKKCYTQFIKYVMNPKLLMQYNPREYWQFLQKNGYHYYFDESKYWPNNVLQEIGKDLYEIISSEARIDSDILQIEELHRFSQPVITFYYKNHDSFKTKKEVRLNPLLIELYEGSGSSIYLESERMPLLSPPVPWITPNFGGNLLIRSFLVRLPQYYPKHRLKQYPLQDLFPTFDSLNALALCPWKINEKVLDVAIDIFKRGGDKNLDIPVSLAHFGPLPRASSDMCAKEKAMIYYKRKLQKKEQAEEYSLWVDCLYKLSIGNSLRGKYFWFPFNADFRSRVYPIPPNFNHLGNDLSRAILLFGKGKPLGENGLDWLKIHLINLTGLKKKSSIQERLKYADEIIDLIIDSADRPLDGQKWWMSSDEKWQTLACCFELTNALRSPDPHSYVSHMPIHQDGSCNGLQHYAALGRDILGAKSVNLSPSEYPQDVYSDVAALVEKEIEKDIAKGVELAKIIKGFINRKIVKQTVMTYVYGVTRYGAKLQVLKRLKEDPNFPDCHKVNAAVYISEKILFSIQQMFTQTRIIQEWLTDCAQIISTEYNSTVEWITPLGFPVIQSYYRNPKKNSNLVLLPNPMKQKNAFPANFIHSLDSSHMMLTALDCHRHGLTFSSVHDCYWTHACDIDMMNYFCRRQFIALHSEQILRNLAKFLHHKLDQWNETLKLPYHNDLVQHVDRDIPQGEFKLETVKDSVYFFS</sequence>
<keyword evidence="6" id="KW-0809">Transit peptide</keyword>
<evidence type="ECO:0000256" key="2">
    <source>
        <dbReference type="ARBA" id="ARBA00012418"/>
    </source>
</evidence>
<dbReference type="InterPro" id="IPR043502">
    <property type="entry name" value="DNA/RNA_pol_sf"/>
</dbReference>
<dbReference type="Pfam" id="PF14700">
    <property type="entry name" value="RPOL_N"/>
    <property type="match status" value="1"/>
</dbReference>
<dbReference type="GO" id="GO:0003899">
    <property type="term" value="F:DNA-directed RNA polymerase activity"/>
    <property type="evidence" value="ECO:0007669"/>
    <property type="project" value="UniProtKB-EC"/>
</dbReference>
<dbReference type="OrthoDB" id="276422at2759"/>
<evidence type="ECO:0000256" key="8">
    <source>
        <dbReference type="ARBA" id="ARBA00048552"/>
    </source>
</evidence>
<dbReference type="GO" id="GO:0001018">
    <property type="term" value="F:mitochondrial promoter sequence-specific DNA binding"/>
    <property type="evidence" value="ECO:0007669"/>
    <property type="project" value="TreeGrafter"/>
</dbReference>
<keyword evidence="5 9" id="KW-0548">Nucleotidyltransferase</keyword>
<dbReference type="AlphaFoldDB" id="A0A834R8X5"/>
<comment type="function">
    <text evidence="9">DNA-dependent RNA polymerase catalyzes the transcription of DNA into RNA using the four ribonucleoside triphosphates as substrates.</text>
</comment>
<dbReference type="InterPro" id="IPR029262">
    <property type="entry name" value="RPOL_N"/>
</dbReference>
<dbReference type="EC" id="2.7.7.6" evidence="2 9"/>
<evidence type="ECO:0000313" key="12">
    <source>
        <dbReference type="EnsemblMetazoa" id="KAF7492377.1"/>
    </source>
</evidence>
<dbReference type="EnsemblMetazoa" id="SSS_3400s_mrna">
    <property type="protein sequence ID" value="KAF7492377.1"/>
    <property type="gene ID" value="SSS_3400"/>
</dbReference>
<dbReference type="FunFam" id="1.10.287.280:FF:000001">
    <property type="entry name" value="DNA-directed RNA polymerase"/>
    <property type="match status" value="1"/>
</dbReference>
<dbReference type="Gene3D" id="1.10.1320.10">
    <property type="entry name" value="DNA-directed RNA polymerase, N-terminal domain"/>
    <property type="match status" value="1"/>
</dbReference>
<proteinExistence type="inferred from homology"/>
<protein>
    <recommendedName>
        <fullName evidence="2 9">DNA-directed RNA polymerase</fullName>
        <ecNumber evidence="2 9">2.7.7.6</ecNumber>
    </recommendedName>
</protein>
<evidence type="ECO:0000256" key="3">
    <source>
        <dbReference type="ARBA" id="ARBA00022478"/>
    </source>
</evidence>
<evidence type="ECO:0000313" key="13">
    <source>
        <dbReference type="Proteomes" id="UP000070412"/>
    </source>
</evidence>
<evidence type="ECO:0000259" key="10">
    <source>
        <dbReference type="SMART" id="SM01311"/>
    </source>
</evidence>
<dbReference type="Proteomes" id="UP000070412">
    <property type="component" value="Unassembled WGS sequence"/>
</dbReference>
<dbReference type="Gene3D" id="1.10.150.20">
    <property type="entry name" value="5' to 3' exonuclease, C-terminal subdomain"/>
    <property type="match status" value="1"/>
</dbReference>
<evidence type="ECO:0000313" key="11">
    <source>
        <dbReference type="EMBL" id="KAF7492377.1"/>
    </source>
</evidence>
<comment type="catalytic activity">
    <reaction evidence="8 9">
        <text>RNA(n) + a ribonucleoside 5'-triphosphate = RNA(n+1) + diphosphate</text>
        <dbReference type="Rhea" id="RHEA:21248"/>
        <dbReference type="Rhea" id="RHEA-COMP:14527"/>
        <dbReference type="Rhea" id="RHEA-COMP:17342"/>
        <dbReference type="ChEBI" id="CHEBI:33019"/>
        <dbReference type="ChEBI" id="CHEBI:61557"/>
        <dbReference type="ChEBI" id="CHEBI:140395"/>
        <dbReference type="EC" id="2.7.7.6"/>
    </reaction>
</comment>
<keyword evidence="13" id="KW-1185">Reference proteome</keyword>
<dbReference type="Gene3D" id="1.10.287.280">
    <property type="match status" value="1"/>
</dbReference>
<dbReference type="InterPro" id="IPR002092">
    <property type="entry name" value="DNA-dir_Rpol_phage-type"/>
</dbReference>
<dbReference type="PANTHER" id="PTHR10102">
    <property type="entry name" value="DNA-DIRECTED RNA POLYMERASE, MITOCHONDRIAL"/>
    <property type="match status" value="1"/>
</dbReference>
<dbReference type="InterPro" id="IPR046950">
    <property type="entry name" value="DNA-dir_Rpol_C_phage-type"/>
</dbReference>
<dbReference type="PANTHER" id="PTHR10102:SF0">
    <property type="entry name" value="DNA-DIRECTED RNA POLYMERASE, MITOCHONDRIAL"/>
    <property type="match status" value="1"/>
</dbReference>
<reference evidence="13" key="1">
    <citation type="journal article" date="2020" name="PLoS Negl. Trop. Dis.">
        <title>High-quality nuclear genome for Sarcoptes scabiei-A critical resource for a neglected parasite.</title>
        <authorList>
            <person name="Korhonen P.K."/>
            <person name="Gasser R.B."/>
            <person name="Ma G."/>
            <person name="Wang T."/>
            <person name="Stroehlein A.J."/>
            <person name="Young N.D."/>
            <person name="Ang C.S."/>
            <person name="Fernando D.D."/>
            <person name="Lu H.C."/>
            <person name="Taylor S."/>
            <person name="Reynolds S.L."/>
            <person name="Mofiz E."/>
            <person name="Najaraj S.H."/>
            <person name="Gowda H."/>
            <person name="Madugundu A."/>
            <person name="Renuse S."/>
            <person name="Holt D."/>
            <person name="Pandey A."/>
            <person name="Papenfuss A.T."/>
            <person name="Fischer K."/>
        </authorList>
    </citation>
    <scope>NUCLEOTIDE SEQUENCE [LARGE SCALE GENOMIC DNA]</scope>
</reference>
<evidence type="ECO:0000256" key="4">
    <source>
        <dbReference type="ARBA" id="ARBA00022679"/>
    </source>
</evidence>
<feature type="domain" description="DNA-directed RNA polymerase N-terminal" evidence="10">
    <location>
        <begin position="330"/>
        <end position="643"/>
    </location>
</feature>
<dbReference type="EMBL" id="WVUK01000056">
    <property type="protein sequence ID" value="KAF7492377.1"/>
    <property type="molecule type" value="Genomic_DNA"/>
</dbReference>
<reference evidence="11" key="2">
    <citation type="submission" date="2020-01" db="EMBL/GenBank/DDBJ databases">
        <authorList>
            <person name="Korhonen P.K.K."/>
            <person name="Guangxu M.G."/>
            <person name="Wang T.W."/>
            <person name="Stroehlein A.J.S."/>
            <person name="Young N.D."/>
            <person name="Ang C.-S.A."/>
            <person name="Fernando D.W.F."/>
            <person name="Lu H.L."/>
            <person name="Taylor S.T."/>
            <person name="Ehtesham M.E.M."/>
            <person name="Najaraj S.H.N."/>
            <person name="Harsha G.H.G."/>
            <person name="Madugundu A.M."/>
            <person name="Renuse S.R."/>
            <person name="Holt D.H."/>
            <person name="Pandey A.P."/>
            <person name="Papenfuss A.P."/>
            <person name="Gasser R.B.G."/>
            <person name="Fischer K.F."/>
        </authorList>
    </citation>
    <scope>NUCLEOTIDE SEQUENCE</scope>
    <source>
        <strain evidence="11">SSS_KF_BRIS2020</strain>
    </source>
</reference>
<comment type="similarity">
    <text evidence="1 9">Belongs to the phage and mitochondrial RNA polymerase family.</text>
</comment>
<dbReference type="SUPFAM" id="SSF56672">
    <property type="entry name" value="DNA/RNA polymerases"/>
    <property type="match status" value="1"/>
</dbReference>
<evidence type="ECO:0000256" key="6">
    <source>
        <dbReference type="ARBA" id="ARBA00022946"/>
    </source>
</evidence>